<evidence type="ECO:0008006" key="9">
    <source>
        <dbReference type="Google" id="ProtNLM"/>
    </source>
</evidence>
<name>A8MAA6_CALMQ</name>
<gene>
    <name evidence="7" type="ordered locus">Cmaq_0189</name>
</gene>
<evidence type="ECO:0000256" key="4">
    <source>
        <dbReference type="ARBA" id="ARBA00022989"/>
    </source>
</evidence>
<evidence type="ECO:0000256" key="1">
    <source>
        <dbReference type="ARBA" id="ARBA00004651"/>
    </source>
</evidence>
<feature type="transmembrane region" description="Helical" evidence="6">
    <location>
        <begin position="363"/>
        <end position="385"/>
    </location>
</feature>
<feature type="transmembrane region" description="Helical" evidence="6">
    <location>
        <begin position="321"/>
        <end position="342"/>
    </location>
</feature>
<sequence>MSLFVRESTGLVREVGPLKALLVSMGYNGFLIVPFVYLTGIYLYGGGNAAYVALIASWLMFIPGVIMWYLITRQYPRTGGDYVYFSRLNPPVGFAAWFNFTIGEMLYDAVLVYFSISQLGTILQALGNPLASIIMSPRYEFAIAVALVVVLIMVNVASARAGLTMFMVISAAALLTFIASAIYVALLPVSLIKASLGSAYAEALTNASKASPVGGVYGVLGMASFTTAVWAYVNFPATIGGEIKRDRVTALLGVVGMFVMGGLFFTLFVASFLRSLGVNFYVGASYMNAYGVDDGYILVNPGADLALIHTPMAVALAYSSILWYIAPVTGVVIQVSRYLLAFSMDRVLPSAFSYVNPRTHSPIVAHLFDLAVTVILMYILILTPFSSALLYALDLDALILLVFTFIASVLLALIMYLKGVVKLKVSKAVIIPLTVIYLAFLLIFAYYWLTQPQYYLYVTGNPMQLLAESSVIFVIGLVVFTIAKYIRDKEGIPLSLVYEEIPPE</sequence>
<feature type="transmembrane region" description="Helical" evidence="6">
    <location>
        <begin position="163"/>
        <end position="186"/>
    </location>
</feature>
<dbReference type="Proteomes" id="UP000001137">
    <property type="component" value="Chromosome"/>
</dbReference>
<evidence type="ECO:0000256" key="2">
    <source>
        <dbReference type="ARBA" id="ARBA00022475"/>
    </source>
</evidence>
<evidence type="ECO:0000256" key="5">
    <source>
        <dbReference type="ARBA" id="ARBA00023136"/>
    </source>
</evidence>
<feature type="transmembrane region" description="Helical" evidence="6">
    <location>
        <begin position="249"/>
        <end position="273"/>
    </location>
</feature>
<dbReference type="KEGG" id="cma:Cmaq_0189"/>
<dbReference type="PANTHER" id="PTHR42770:SF7">
    <property type="entry name" value="MEMBRANE PROTEIN"/>
    <property type="match status" value="1"/>
</dbReference>
<keyword evidence="5 6" id="KW-0472">Membrane</keyword>
<dbReference type="AlphaFoldDB" id="A8MAA6"/>
<dbReference type="STRING" id="397948.Cmaq_0189"/>
<proteinExistence type="predicted"/>
<dbReference type="GO" id="GO:0005886">
    <property type="term" value="C:plasma membrane"/>
    <property type="evidence" value="ECO:0007669"/>
    <property type="project" value="UniProtKB-SubCell"/>
</dbReference>
<keyword evidence="3 6" id="KW-0812">Transmembrane</keyword>
<evidence type="ECO:0000256" key="3">
    <source>
        <dbReference type="ARBA" id="ARBA00022692"/>
    </source>
</evidence>
<feature type="transmembrane region" description="Helical" evidence="6">
    <location>
        <begin position="136"/>
        <end position="156"/>
    </location>
</feature>
<feature type="transmembrane region" description="Helical" evidence="6">
    <location>
        <begin position="429"/>
        <end position="449"/>
    </location>
</feature>
<evidence type="ECO:0000313" key="7">
    <source>
        <dbReference type="EMBL" id="ABW01038.1"/>
    </source>
</evidence>
<feature type="transmembrane region" description="Helical" evidence="6">
    <location>
        <begin position="21"/>
        <end position="44"/>
    </location>
</feature>
<dbReference type="InterPro" id="IPR050367">
    <property type="entry name" value="APC_superfamily"/>
</dbReference>
<dbReference type="HOGENOM" id="CLU_034270_0_0_2"/>
<dbReference type="GeneID" id="5709099"/>
<feature type="transmembrane region" description="Helical" evidence="6">
    <location>
        <begin position="216"/>
        <end position="237"/>
    </location>
</feature>
<comment type="subcellular location">
    <subcellularLocation>
        <location evidence="1">Cell membrane</location>
        <topology evidence="1">Multi-pass membrane protein</topology>
    </subcellularLocation>
</comment>
<dbReference type="RefSeq" id="WP_012185258.1">
    <property type="nucleotide sequence ID" value="NC_009954.1"/>
</dbReference>
<keyword evidence="8" id="KW-1185">Reference proteome</keyword>
<dbReference type="Pfam" id="PF13520">
    <property type="entry name" value="AA_permease_2"/>
    <property type="match status" value="1"/>
</dbReference>
<keyword evidence="2" id="KW-1003">Cell membrane</keyword>
<dbReference type="PIRSF" id="PIRSF006060">
    <property type="entry name" value="AA_transporter"/>
    <property type="match status" value="1"/>
</dbReference>
<feature type="transmembrane region" description="Helical" evidence="6">
    <location>
        <begin position="469"/>
        <end position="486"/>
    </location>
</feature>
<evidence type="ECO:0000256" key="6">
    <source>
        <dbReference type="SAM" id="Phobius"/>
    </source>
</evidence>
<dbReference type="PANTHER" id="PTHR42770">
    <property type="entry name" value="AMINO ACID TRANSPORTER-RELATED"/>
    <property type="match status" value="1"/>
</dbReference>
<evidence type="ECO:0000313" key="8">
    <source>
        <dbReference type="Proteomes" id="UP000001137"/>
    </source>
</evidence>
<reference evidence="7 8" key="1">
    <citation type="submission" date="2007-10" db="EMBL/GenBank/DDBJ databases">
        <title>Complete sequence of Caldivirga maquilingensis IC-167.</title>
        <authorList>
            <consortium name="US DOE Joint Genome Institute"/>
            <person name="Copeland A."/>
            <person name="Lucas S."/>
            <person name="Lapidus A."/>
            <person name="Barry K."/>
            <person name="Glavina del Rio T."/>
            <person name="Dalin E."/>
            <person name="Tice H."/>
            <person name="Pitluck S."/>
            <person name="Saunders E."/>
            <person name="Brettin T."/>
            <person name="Bruce D."/>
            <person name="Detter J.C."/>
            <person name="Han C."/>
            <person name="Schmutz J."/>
            <person name="Larimer F."/>
            <person name="Land M."/>
            <person name="Hauser L."/>
            <person name="Kyrpides N."/>
            <person name="Ivanova N."/>
            <person name="Biddle J.F."/>
            <person name="Zhang Z."/>
            <person name="Fitz-Gibbon S.T."/>
            <person name="Lowe T.M."/>
            <person name="Saltikov C."/>
            <person name="House C.H."/>
            <person name="Richardson P."/>
        </authorList>
    </citation>
    <scope>NUCLEOTIDE SEQUENCE [LARGE SCALE GENOMIC DNA]</scope>
    <source>
        <strain evidence="8">ATCC 700844 / DSM 13496 / JCM 10307 / IC-167</strain>
    </source>
</reference>
<feature type="transmembrane region" description="Helical" evidence="6">
    <location>
        <begin position="397"/>
        <end position="417"/>
    </location>
</feature>
<dbReference type="Gene3D" id="1.20.1740.10">
    <property type="entry name" value="Amino acid/polyamine transporter I"/>
    <property type="match status" value="1"/>
</dbReference>
<feature type="transmembrane region" description="Helical" evidence="6">
    <location>
        <begin position="92"/>
        <end position="116"/>
    </location>
</feature>
<dbReference type="eggNOG" id="arCOG03466">
    <property type="taxonomic scope" value="Archaea"/>
</dbReference>
<dbReference type="OrthoDB" id="41793at2157"/>
<organism evidence="7 8">
    <name type="scientific">Caldivirga maquilingensis (strain ATCC 700844 / DSM 13496 / JCM 10307 / IC-167)</name>
    <dbReference type="NCBI Taxonomy" id="397948"/>
    <lineage>
        <taxon>Archaea</taxon>
        <taxon>Thermoproteota</taxon>
        <taxon>Thermoprotei</taxon>
        <taxon>Thermoproteales</taxon>
        <taxon>Thermoproteaceae</taxon>
        <taxon>Caldivirga</taxon>
    </lineage>
</organism>
<protein>
    <recommendedName>
        <fullName evidence="9">Amino acid permease-associated region</fullName>
    </recommendedName>
</protein>
<dbReference type="GO" id="GO:0022857">
    <property type="term" value="F:transmembrane transporter activity"/>
    <property type="evidence" value="ECO:0007669"/>
    <property type="project" value="InterPro"/>
</dbReference>
<dbReference type="EMBL" id="CP000852">
    <property type="protein sequence ID" value="ABW01038.1"/>
    <property type="molecule type" value="Genomic_DNA"/>
</dbReference>
<keyword evidence="4 6" id="KW-1133">Transmembrane helix</keyword>
<dbReference type="InterPro" id="IPR002293">
    <property type="entry name" value="AA/rel_permease1"/>
</dbReference>
<feature type="transmembrane region" description="Helical" evidence="6">
    <location>
        <begin position="50"/>
        <end position="71"/>
    </location>
</feature>
<accession>A8MAA6</accession>